<protein>
    <submittedName>
        <fullName evidence="1">Hydrogenase assembly protein HupF</fullName>
    </submittedName>
</protein>
<dbReference type="SUPFAM" id="SSF56762">
    <property type="entry name" value="HydB/Nqo4-like"/>
    <property type="match status" value="1"/>
</dbReference>
<reference evidence="1" key="1">
    <citation type="journal article" date="2023" name="Int. J. Syst. Evol. Microbiol.">
        <title>Sinisalibacter aestuarii sp. nov., isolated from estuarine sediment of the Arakawa River.</title>
        <authorList>
            <person name="Arafat S.T."/>
            <person name="Hirano S."/>
            <person name="Sato A."/>
            <person name="Takeuchi K."/>
            <person name="Yasuda T."/>
            <person name="Terahara T."/>
            <person name="Hamada M."/>
            <person name="Kobayashi T."/>
        </authorList>
    </citation>
    <scope>NUCLEOTIDE SEQUENCE</scope>
    <source>
        <strain evidence="1">B-399</strain>
    </source>
</reference>
<keyword evidence="2" id="KW-1185">Reference proteome</keyword>
<comment type="caution">
    <text evidence="1">The sequence shown here is derived from an EMBL/GenBank/DDBJ whole genome shotgun (WGS) entry which is preliminary data.</text>
</comment>
<dbReference type="RefSeq" id="WP_281843517.1">
    <property type="nucleotide sequence ID" value="NZ_BROH01000012.1"/>
</dbReference>
<evidence type="ECO:0000313" key="1">
    <source>
        <dbReference type="EMBL" id="GKY89498.1"/>
    </source>
</evidence>
<sequence length="334" mass="34371">MSTAQNGIGGEIRVRLGRDGEAIGAVEILSTRPRDAARIFVGMPVDRMCETIGRVFSLCGTAQSVAALRAAEAAQGLDSEPGVEAARDLARLAEMLTQTAMRLALHWPRVLGLEPRPEIVRACLAAERQIEAEALGPGWRRPGAGAAMPGAALAEALGALDTLIEAADPGAPLAEALAARGIEGYGALPGAMAPEAGAFARNWEAPRVAALREAHGAGLAARLAASRAELEDLPLQMLAALNRIAATPARSARRDTGDGMARVETARGPLTHRQRLSDGVVVACATEAPTEANFAPGGPVAAGLRGAPLDAVAAELHLLAIDPCVACSIELAER</sequence>
<dbReference type="Proteomes" id="UP001144205">
    <property type="component" value="Unassembled WGS sequence"/>
</dbReference>
<name>A0ABQ5LX07_9RHOB</name>
<dbReference type="EMBL" id="BROH01000012">
    <property type="protein sequence ID" value="GKY89498.1"/>
    <property type="molecule type" value="Genomic_DNA"/>
</dbReference>
<proteinExistence type="predicted"/>
<organism evidence="1 2">
    <name type="scientific">Sinisalibacter aestuarii</name>
    <dbReference type="NCBI Taxonomy" id="2949426"/>
    <lineage>
        <taxon>Bacteria</taxon>
        <taxon>Pseudomonadati</taxon>
        <taxon>Pseudomonadota</taxon>
        <taxon>Alphaproteobacteria</taxon>
        <taxon>Rhodobacterales</taxon>
        <taxon>Roseobacteraceae</taxon>
        <taxon>Sinisalibacter</taxon>
    </lineage>
</organism>
<accession>A0ABQ5LX07</accession>
<evidence type="ECO:0000313" key="2">
    <source>
        <dbReference type="Proteomes" id="UP001144205"/>
    </source>
</evidence>
<dbReference type="Gene3D" id="1.10.645.10">
    <property type="entry name" value="Cytochrome-c3 Hydrogenase, chain B"/>
    <property type="match status" value="2"/>
</dbReference>
<dbReference type="InterPro" id="IPR050867">
    <property type="entry name" value="NiFe/NiFeSe_hydrgnase_LSU"/>
</dbReference>
<dbReference type="InterPro" id="IPR029014">
    <property type="entry name" value="NiFe-Hase_large"/>
</dbReference>
<dbReference type="PANTHER" id="PTHR42958:SF4">
    <property type="entry name" value="HYDROGENASE EXPRESSION_FORMATION PROTEIN HUPK"/>
    <property type="match status" value="1"/>
</dbReference>
<dbReference type="PANTHER" id="PTHR42958">
    <property type="entry name" value="HYDROGENASE-2 LARGE CHAIN"/>
    <property type="match status" value="1"/>
</dbReference>
<gene>
    <name evidence="1" type="ORF">STA1M1_33670</name>
</gene>